<comment type="caution">
    <text evidence="3">The sequence shown here is derived from an EMBL/GenBank/DDBJ whole genome shotgun (WGS) entry which is preliminary data.</text>
</comment>
<evidence type="ECO:0000256" key="1">
    <source>
        <dbReference type="SAM" id="MobiDB-lite"/>
    </source>
</evidence>
<accession>A0ABX1AFW6</accession>
<evidence type="ECO:0000313" key="3">
    <source>
        <dbReference type="EMBL" id="NJP66082.1"/>
    </source>
</evidence>
<dbReference type="Pfam" id="PF21836">
    <property type="entry name" value="DUF6895"/>
    <property type="match status" value="1"/>
</dbReference>
<dbReference type="EMBL" id="JAAVJB010000035">
    <property type="protein sequence ID" value="NJP66082.1"/>
    <property type="molecule type" value="Genomic_DNA"/>
</dbReference>
<reference evidence="3 4" key="1">
    <citation type="submission" date="2020-03" db="EMBL/GenBank/DDBJ databases">
        <title>Draft genome of Streptomyces sp. ventii, isolated from the Axial Seamount in the Pacific Ocean, and resequencing of the two type strains Streptomyces lonarensis strain NCL 716 and Streptomyces bohaiensis strain 11A07.</title>
        <authorList>
            <person name="Loughran R.M."/>
            <person name="Pfannmuller K.M."/>
            <person name="Wasson B.J."/>
            <person name="Deadmond M.C."/>
            <person name="Paddock B.E."/>
            <person name="Koyack M.J."/>
            <person name="Gallegos D.A."/>
            <person name="Mitchell E.A."/>
            <person name="Ushijima B."/>
            <person name="Saw J.H."/>
            <person name="Mcphail K.L."/>
            <person name="Videau P."/>
        </authorList>
    </citation>
    <scope>NUCLEOTIDE SEQUENCE [LARGE SCALE GENOMIC DNA]</scope>
    <source>
        <strain evidence="4">5675061</strain>
    </source>
</reference>
<evidence type="ECO:0000259" key="2">
    <source>
        <dbReference type="Pfam" id="PF21836"/>
    </source>
</evidence>
<name>A0ABX1AFW6_9ACTN</name>
<dbReference type="RefSeq" id="WP_167932605.1">
    <property type="nucleotide sequence ID" value="NZ_JAAVJB010000035.1"/>
</dbReference>
<keyword evidence="4" id="KW-1185">Reference proteome</keyword>
<sequence length="377" mass="41123">MNTPATAPGDLAVTGAPPHPPTEQLEQLEQLAGDCLRWISGHADRFRLPAEMTDPTAGTELNWTMKPLGELAQLAVAIRRATPPGCELHATADQLLDLSWHELRQGELLLELFHGEPHATYPLEIYAAFAGEGLRHDGFEAFARDLCATRAWRGTEMDPQRRLGVINAERRARLTPTGDRDAALRRTWLGVLPEPWAFDQSAGYSLTHVVFHITDWGARPQQVPADIAGYLRTWLPAWLDTCLDAERWDLTCELLAVDSALPTPLDPRHTRPAWRRLAAARGPDGALPEGGPALLPEHPDAFRLSYHSTLACAFAAALAAGRLRAAEAAPPPERPHGGGAPTAGHRPSPRDDTTHPQHRAHPGDTDGATSGRREEQA</sequence>
<gene>
    <name evidence="3" type="ORF">HCJ92_07195</name>
</gene>
<proteinExistence type="predicted"/>
<organism evidence="3 4">
    <name type="scientific">Streptomyces spiramenti</name>
    <dbReference type="NCBI Taxonomy" id="2720606"/>
    <lineage>
        <taxon>Bacteria</taxon>
        <taxon>Bacillati</taxon>
        <taxon>Actinomycetota</taxon>
        <taxon>Actinomycetes</taxon>
        <taxon>Kitasatosporales</taxon>
        <taxon>Streptomycetaceae</taxon>
        <taxon>Streptomyces</taxon>
    </lineage>
</organism>
<feature type="domain" description="DUF6895" evidence="2">
    <location>
        <begin position="35"/>
        <end position="317"/>
    </location>
</feature>
<dbReference type="InterPro" id="IPR054190">
    <property type="entry name" value="DUF6895"/>
</dbReference>
<evidence type="ECO:0000313" key="4">
    <source>
        <dbReference type="Proteomes" id="UP000746503"/>
    </source>
</evidence>
<protein>
    <recommendedName>
        <fullName evidence="2">DUF6895 domain-containing protein</fullName>
    </recommendedName>
</protein>
<dbReference type="Proteomes" id="UP000746503">
    <property type="component" value="Unassembled WGS sequence"/>
</dbReference>
<feature type="region of interest" description="Disordered" evidence="1">
    <location>
        <begin position="326"/>
        <end position="377"/>
    </location>
</feature>